<dbReference type="InterPro" id="IPR053924">
    <property type="entry name" value="RecX_HTH_2nd"/>
</dbReference>
<reference evidence="8 9" key="1">
    <citation type="submission" date="2023-05" db="EMBL/GenBank/DDBJ databases">
        <title>A 100% complete, gapless, phased diploid assembly of the Scenedesmus obliquus UTEX 3031 genome.</title>
        <authorList>
            <person name="Biondi T.C."/>
            <person name="Hanschen E.R."/>
            <person name="Kwon T."/>
            <person name="Eng W."/>
            <person name="Kruse C.P.S."/>
            <person name="Koehler S.I."/>
            <person name="Kunde Y."/>
            <person name="Gleasner C.D."/>
            <person name="You Mak K.T."/>
            <person name="Polle J."/>
            <person name="Hovde B.T."/>
            <person name="Starkenburg S.R."/>
        </authorList>
    </citation>
    <scope>NUCLEOTIDE SEQUENCE [LARGE SCALE GENOMIC DNA]</scope>
    <source>
        <strain evidence="8 9">DOE0152z</strain>
    </source>
</reference>
<comment type="subcellular location">
    <subcellularLocation>
        <location evidence="1">Cytoplasm</location>
    </subcellularLocation>
</comment>
<dbReference type="PANTHER" id="PTHR33602">
    <property type="entry name" value="REGULATORY PROTEIN RECX FAMILY PROTEIN"/>
    <property type="match status" value="1"/>
</dbReference>
<name>A0ABY8UE93_TETOB</name>
<evidence type="ECO:0000256" key="2">
    <source>
        <dbReference type="ARBA" id="ARBA00009695"/>
    </source>
</evidence>
<dbReference type="Proteomes" id="UP001244341">
    <property type="component" value="Chromosome 10b"/>
</dbReference>
<feature type="domain" description="RecX second three-helical" evidence="6">
    <location>
        <begin position="121"/>
        <end position="162"/>
    </location>
</feature>
<keyword evidence="9" id="KW-1185">Reference proteome</keyword>
<dbReference type="Pfam" id="PF02631">
    <property type="entry name" value="RecX_HTH2"/>
    <property type="match status" value="1"/>
</dbReference>
<protein>
    <recommendedName>
        <fullName evidence="3">Regulatory protein RecX</fullName>
    </recommendedName>
</protein>
<sequence>MCAMHSAAYSRSLASRLITSSCLLPTAGTGAPRTLTAAAAAAEPGSRRRRRKISSSGSDRETYSISSVDDDVFAAVARLGRFLDFRERCTTEVLAKLAALGYDRELAQRVLVALQREGLQSDARFAEMFVRGYWRTKAHSPSRLAYELRSRRVAQQHIDAALASVFGPGRQLPDRAENASNEQEEEMWQQLVEMCRRRAELTRTEPQQKRRAKLASWLQRRGHTMSTIFRIFDDVGI</sequence>
<dbReference type="InterPro" id="IPR053925">
    <property type="entry name" value="RecX_HTH_3rd"/>
</dbReference>
<keyword evidence="4" id="KW-0963">Cytoplasm</keyword>
<evidence type="ECO:0000256" key="1">
    <source>
        <dbReference type="ARBA" id="ARBA00004496"/>
    </source>
</evidence>
<evidence type="ECO:0000256" key="5">
    <source>
        <dbReference type="SAM" id="MobiDB-lite"/>
    </source>
</evidence>
<evidence type="ECO:0000313" key="9">
    <source>
        <dbReference type="Proteomes" id="UP001244341"/>
    </source>
</evidence>
<feature type="region of interest" description="Disordered" evidence="5">
    <location>
        <begin position="38"/>
        <end position="63"/>
    </location>
</feature>
<dbReference type="EMBL" id="CP126217">
    <property type="protein sequence ID" value="WIA18771.1"/>
    <property type="molecule type" value="Genomic_DNA"/>
</dbReference>
<evidence type="ECO:0000259" key="7">
    <source>
        <dbReference type="Pfam" id="PF21981"/>
    </source>
</evidence>
<comment type="similarity">
    <text evidence="2">Belongs to the RecX family.</text>
</comment>
<proteinExistence type="inferred from homology"/>
<evidence type="ECO:0000313" key="8">
    <source>
        <dbReference type="EMBL" id="WIA18771.1"/>
    </source>
</evidence>
<evidence type="ECO:0000256" key="4">
    <source>
        <dbReference type="ARBA" id="ARBA00022490"/>
    </source>
</evidence>
<dbReference type="Pfam" id="PF21981">
    <property type="entry name" value="RecX_HTH3"/>
    <property type="match status" value="1"/>
</dbReference>
<evidence type="ECO:0000256" key="3">
    <source>
        <dbReference type="ARBA" id="ARBA00018111"/>
    </source>
</evidence>
<dbReference type="Gene3D" id="1.10.10.10">
    <property type="entry name" value="Winged helix-like DNA-binding domain superfamily/Winged helix DNA-binding domain"/>
    <property type="match status" value="2"/>
</dbReference>
<dbReference type="InterPro" id="IPR003783">
    <property type="entry name" value="Regulatory_RecX"/>
</dbReference>
<dbReference type="PANTHER" id="PTHR33602:SF1">
    <property type="entry name" value="REGULATORY PROTEIN RECX FAMILY PROTEIN"/>
    <property type="match status" value="1"/>
</dbReference>
<evidence type="ECO:0000259" key="6">
    <source>
        <dbReference type="Pfam" id="PF02631"/>
    </source>
</evidence>
<organism evidence="8 9">
    <name type="scientific">Tetradesmus obliquus</name>
    <name type="common">Green alga</name>
    <name type="synonym">Acutodesmus obliquus</name>
    <dbReference type="NCBI Taxonomy" id="3088"/>
    <lineage>
        <taxon>Eukaryota</taxon>
        <taxon>Viridiplantae</taxon>
        <taxon>Chlorophyta</taxon>
        <taxon>core chlorophytes</taxon>
        <taxon>Chlorophyceae</taxon>
        <taxon>CS clade</taxon>
        <taxon>Sphaeropleales</taxon>
        <taxon>Scenedesmaceae</taxon>
        <taxon>Tetradesmus</taxon>
    </lineage>
</organism>
<accession>A0ABY8UE93</accession>
<dbReference type="InterPro" id="IPR036388">
    <property type="entry name" value="WH-like_DNA-bd_sf"/>
</dbReference>
<feature type="domain" description="RecX third three-helical" evidence="7">
    <location>
        <begin position="184"/>
        <end position="231"/>
    </location>
</feature>
<gene>
    <name evidence="8" type="ORF">OEZ85_003456</name>
</gene>